<feature type="domain" description="SMP-30/Gluconolactonase/LRE-like region" evidence="1">
    <location>
        <begin position="9"/>
        <end position="162"/>
    </location>
</feature>
<dbReference type="InterPro" id="IPR051288">
    <property type="entry name" value="Serum_paraoxonase/arylesterase"/>
</dbReference>
<dbReference type="Pfam" id="PF08450">
    <property type="entry name" value="SGL"/>
    <property type="match status" value="1"/>
</dbReference>
<accession>A0ABU7KF78</accession>
<dbReference type="EMBL" id="JAUZMY010000037">
    <property type="protein sequence ID" value="MEE2040895.1"/>
    <property type="molecule type" value="Genomic_DNA"/>
</dbReference>
<keyword evidence="3" id="KW-1185">Reference proteome</keyword>
<dbReference type="Gene3D" id="2.120.10.30">
    <property type="entry name" value="TolB, C-terminal domain"/>
    <property type="match status" value="1"/>
</dbReference>
<dbReference type="PANTHER" id="PTHR11799">
    <property type="entry name" value="PARAOXONASE"/>
    <property type="match status" value="1"/>
</dbReference>
<dbReference type="Proteomes" id="UP001356095">
    <property type="component" value="Unassembled WGS sequence"/>
</dbReference>
<dbReference type="SUPFAM" id="SSF63829">
    <property type="entry name" value="Calcium-dependent phosphotriesterase"/>
    <property type="match status" value="1"/>
</dbReference>
<dbReference type="PANTHER" id="PTHR11799:SF12">
    <property type="entry name" value="PARAOXONASE-RELATED"/>
    <property type="match status" value="1"/>
</dbReference>
<evidence type="ECO:0000313" key="3">
    <source>
        <dbReference type="Proteomes" id="UP001356095"/>
    </source>
</evidence>
<protein>
    <submittedName>
        <fullName evidence="2">SMP-30/gluconolactonase/LRE family protein</fullName>
    </submittedName>
</protein>
<gene>
    <name evidence="2" type="ORF">Q8791_27110</name>
</gene>
<reference evidence="2 3" key="1">
    <citation type="submission" date="2023-08" db="EMBL/GenBank/DDBJ databases">
        <authorList>
            <person name="Girao M."/>
            <person name="Carvalho M.F."/>
        </authorList>
    </citation>
    <scope>NUCLEOTIDE SEQUENCE [LARGE SCALE GENOMIC DNA]</scope>
    <source>
        <strain evidence="2 3">CT-R113</strain>
    </source>
</reference>
<organism evidence="2 3">
    <name type="scientific">Nocardiopsis codii</name>
    <dbReference type="NCBI Taxonomy" id="3065942"/>
    <lineage>
        <taxon>Bacteria</taxon>
        <taxon>Bacillati</taxon>
        <taxon>Actinomycetota</taxon>
        <taxon>Actinomycetes</taxon>
        <taxon>Streptosporangiales</taxon>
        <taxon>Nocardiopsidaceae</taxon>
        <taxon>Nocardiopsis</taxon>
    </lineage>
</organism>
<evidence type="ECO:0000313" key="2">
    <source>
        <dbReference type="EMBL" id="MEE2040895.1"/>
    </source>
</evidence>
<dbReference type="InterPro" id="IPR013658">
    <property type="entry name" value="SGL"/>
</dbReference>
<dbReference type="InterPro" id="IPR011042">
    <property type="entry name" value="6-blade_b-propeller_TolB-like"/>
</dbReference>
<comment type="caution">
    <text evidence="2">The sequence shown here is derived from an EMBL/GenBank/DDBJ whole genome shotgun (WGS) entry which is preliminary data.</text>
</comment>
<sequence length="235" mass="25224">MDALPDGSDRLLVVNHAERESVEMFEIGEGELTWRGCVQASSESYLNDVAGTPDGGLVVSVMASQEVLADVDAMFSGQDTGGHVLHWTPGTDIEELPGTNLPGPNGIQVDPQGRHVYFAVYTGREVVKYDLREQEVVDQAELNMAPDNMSVGADGELYMVGFTTLEGARACVETALEDCDGPFLIEEVDPDTFEVSSTEVQGLEEVNSATVAVPVGDRFLVSSTADNRILSLPRA</sequence>
<evidence type="ECO:0000259" key="1">
    <source>
        <dbReference type="Pfam" id="PF08450"/>
    </source>
</evidence>
<proteinExistence type="predicted"/>
<dbReference type="RefSeq" id="WP_330094659.1">
    <property type="nucleotide sequence ID" value="NZ_JAUZMY010000037.1"/>
</dbReference>
<name>A0ABU7KF78_9ACTN</name>